<dbReference type="GO" id="GO:0005524">
    <property type="term" value="F:ATP binding"/>
    <property type="evidence" value="ECO:0007669"/>
    <property type="project" value="UniProtKB-KW"/>
</dbReference>
<name>A0A6V4VXK1_9EUKA</name>
<sequence length="531" mass="58364">MKLRTTSCLVGVGFAGGLAVCYCFAIWPQCSWLASNAPRAQPFSDADVDVHAYPRRSRSAQLMATRDSSPGRPSEAVVYSIIVDCGSSGSRAHIYHWSHDDRAMVAEFLPPSAADEAALKVRPGIGALLGAVTANVSAMDDYLLPLLHRARQWAPSGRVLGVRLLATAGMRLLSADEQETIWAAVRRTLRAPQSAQSFRLLGAMTISGNYEGVFGYLAVNHIVRSQRGESSKSDMGSLDLGGASTQITFQPAPTLSPHADILADGYRVNLSGASRVLYSHSFMRSGDTQAWLRLARLLLSRSDTGASTTPVSHPCLHRGHEARIDGHAFVGTGDWRACSTHAQQLLHIDYECLQQPCALAGVYQPRVRGVTFVAFSGFFHIVHGLGLTTGDVWKGTVGEIARAGEALCEQTWSLLLETHPWRSSPAHMQHLCFGAAYIEGLLRGYGFSEPSAQLTFARKLAGYAVEWPLGAQIFYNTDPHHRDERLEEEAEASDEAEEDVVRGLPRRSRQLRRRRRMRRRIRRLGGDYPYI</sequence>
<evidence type="ECO:0000256" key="3">
    <source>
        <dbReference type="PIRSR" id="PIRSR600407-1"/>
    </source>
</evidence>
<proteinExistence type="inferred from homology"/>
<dbReference type="EMBL" id="HBKO01014575">
    <property type="protein sequence ID" value="CAE2210799.1"/>
    <property type="molecule type" value="Transcribed_RNA"/>
</dbReference>
<keyword evidence="4" id="KW-0547">Nucleotide-binding</keyword>
<comment type="similarity">
    <text evidence="1">Belongs to the GDA1/CD39 NTPase family.</text>
</comment>
<evidence type="ECO:0000313" key="6">
    <source>
        <dbReference type="EMBL" id="CAE2210799.1"/>
    </source>
</evidence>
<dbReference type="GO" id="GO:0017110">
    <property type="term" value="F:nucleoside diphosphate phosphatase activity"/>
    <property type="evidence" value="ECO:0007669"/>
    <property type="project" value="TreeGrafter"/>
</dbReference>
<dbReference type="PANTHER" id="PTHR11782:SF83">
    <property type="entry name" value="GUANOSINE-DIPHOSPHATASE"/>
    <property type="match status" value="1"/>
</dbReference>
<feature type="binding site" evidence="4">
    <location>
        <begin position="242"/>
        <end position="246"/>
    </location>
    <ligand>
        <name>ATP</name>
        <dbReference type="ChEBI" id="CHEBI:30616"/>
    </ligand>
</feature>
<feature type="region of interest" description="Disordered" evidence="5">
    <location>
        <begin position="482"/>
        <end position="501"/>
    </location>
</feature>
<dbReference type="PANTHER" id="PTHR11782">
    <property type="entry name" value="ADENOSINE/GUANOSINE DIPHOSPHATASE"/>
    <property type="match status" value="1"/>
</dbReference>
<accession>A0A6V4VXK1</accession>
<keyword evidence="4" id="KW-0067">ATP-binding</keyword>
<protein>
    <submittedName>
        <fullName evidence="6">Uncharacterized protein</fullName>
    </submittedName>
</protein>
<reference evidence="6" key="1">
    <citation type="submission" date="2021-01" db="EMBL/GenBank/DDBJ databases">
        <authorList>
            <person name="Corre E."/>
            <person name="Pelletier E."/>
            <person name="Niang G."/>
            <person name="Scheremetjew M."/>
            <person name="Finn R."/>
            <person name="Kale V."/>
            <person name="Holt S."/>
            <person name="Cochrane G."/>
            <person name="Meng A."/>
            <person name="Brown T."/>
            <person name="Cohen L."/>
        </authorList>
    </citation>
    <scope>NUCLEOTIDE SEQUENCE</scope>
    <source>
        <strain evidence="6">UIO037</strain>
    </source>
</reference>
<evidence type="ECO:0000256" key="2">
    <source>
        <dbReference type="ARBA" id="ARBA00022801"/>
    </source>
</evidence>
<dbReference type="CDD" id="cd24003">
    <property type="entry name" value="ASKHA_NBD_GDA1_CD39_NTPase"/>
    <property type="match status" value="1"/>
</dbReference>
<dbReference type="GO" id="GO:0009134">
    <property type="term" value="P:nucleoside diphosphate catabolic process"/>
    <property type="evidence" value="ECO:0007669"/>
    <property type="project" value="TreeGrafter"/>
</dbReference>
<evidence type="ECO:0000256" key="5">
    <source>
        <dbReference type="SAM" id="MobiDB-lite"/>
    </source>
</evidence>
<gene>
    <name evidence="6" type="ORF">CPOL0286_LOCUS6575</name>
</gene>
<dbReference type="Gene3D" id="3.30.420.40">
    <property type="match status" value="1"/>
</dbReference>
<dbReference type="Gene3D" id="3.30.420.150">
    <property type="entry name" value="Exopolyphosphatase. Domain 2"/>
    <property type="match status" value="1"/>
</dbReference>
<dbReference type="AlphaFoldDB" id="A0A6V4VXK1"/>
<dbReference type="Pfam" id="PF01150">
    <property type="entry name" value="GDA1_CD39"/>
    <property type="match status" value="1"/>
</dbReference>
<keyword evidence="2" id="KW-0378">Hydrolase</keyword>
<dbReference type="GO" id="GO:0016020">
    <property type="term" value="C:membrane"/>
    <property type="evidence" value="ECO:0007669"/>
    <property type="project" value="TreeGrafter"/>
</dbReference>
<organism evidence="6">
    <name type="scientific">Prymnesium polylepis</name>
    <dbReference type="NCBI Taxonomy" id="72548"/>
    <lineage>
        <taxon>Eukaryota</taxon>
        <taxon>Haptista</taxon>
        <taxon>Haptophyta</taxon>
        <taxon>Prymnesiophyceae</taxon>
        <taxon>Prymnesiales</taxon>
        <taxon>Prymnesiaceae</taxon>
        <taxon>Prymnesium</taxon>
    </lineage>
</organism>
<feature type="compositionally biased region" description="Acidic residues" evidence="5">
    <location>
        <begin position="486"/>
        <end position="498"/>
    </location>
</feature>
<evidence type="ECO:0000256" key="1">
    <source>
        <dbReference type="ARBA" id="ARBA00009283"/>
    </source>
</evidence>
<dbReference type="InterPro" id="IPR000407">
    <property type="entry name" value="GDA1_CD39_NTPase"/>
</dbReference>
<evidence type="ECO:0000256" key="4">
    <source>
        <dbReference type="PIRSR" id="PIRSR600407-2"/>
    </source>
</evidence>
<feature type="active site" description="Proton acceptor" evidence="3">
    <location>
        <position position="211"/>
    </location>
</feature>